<dbReference type="AlphaFoldDB" id="A0A3B0UPC8"/>
<protein>
    <submittedName>
        <fullName evidence="1">Uncharacterized protein</fullName>
    </submittedName>
</protein>
<name>A0A3B0UPC8_9ZZZZ</name>
<organism evidence="1">
    <name type="scientific">hydrothermal vent metagenome</name>
    <dbReference type="NCBI Taxonomy" id="652676"/>
    <lineage>
        <taxon>unclassified sequences</taxon>
        <taxon>metagenomes</taxon>
        <taxon>ecological metagenomes</taxon>
    </lineage>
</organism>
<reference evidence="1" key="1">
    <citation type="submission" date="2018-06" db="EMBL/GenBank/DDBJ databases">
        <authorList>
            <person name="Zhirakovskaya E."/>
        </authorList>
    </citation>
    <scope>NUCLEOTIDE SEQUENCE</scope>
</reference>
<accession>A0A3B0UPC8</accession>
<sequence>TNKQLVNNLRELLIKNVLYGNEL</sequence>
<evidence type="ECO:0000313" key="1">
    <source>
        <dbReference type="EMBL" id="VAW28282.1"/>
    </source>
</evidence>
<gene>
    <name evidence="1" type="ORF">MNBD_BACTEROID07-1008</name>
</gene>
<proteinExistence type="predicted"/>
<feature type="non-terminal residue" evidence="1">
    <location>
        <position position="1"/>
    </location>
</feature>
<dbReference type="EMBL" id="UOET01000215">
    <property type="protein sequence ID" value="VAW28282.1"/>
    <property type="molecule type" value="Genomic_DNA"/>
</dbReference>